<dbReference type="AlphaFoldDB" id="A0A4C1UMW1"/>
<dbReference type="EMBL" id="BGZK01000197">
    <property type="protein sequence ID" value="GBP27659.1"/>
    <property type="molecule type" value="Genomic_DNA"/>
</dbReference>
<comment type="caution">
    <text evidence="2">The sequence shown here is derived from an EMBL/GenBank/DDBJ whole genome shotgun (WGS) entry which is preliminary data.</text>
</comment>
<evidence type="ECO:0000313" key="3">
    <source>
        <dbReference type="Proteomes" id="UP000299102"/>
    </source>
</evidence>
<sequence>MDAETWDGFLLGGLASCYLCALHRFHDPRLLKSCQALKLVEPITVKEDSSSHHEASEGEDNLTIGYQSGKRADDPSETRCSPPPMYAWTLVNPMRGPTLGRRGGISFISLRSANKKYVASHSRDSGAVLTAFARLPDECYVICAVFDRLTLDRLTLAEPPQGPPGPSSSLLNTKIVRGYAPAKKRAKNSDGGRNKENVADSDHSEGDVKQTEEQFKKKDTDVCYEIKKSDVMGRYLIAKRDIKAGEIVIEEPALAVGPCAGCGLICLGCYRELDECSIHKCPSCKWPLCSDMCPGRGKWVGHSREECEVFKNIAPNYGDLDDLKDSYQAIMPLRCLLLKSCCPEKWSALSAMEAHNGLRRARGDIWPTNEKHVVDRIVKAWRLAHDPDEIHTVCGILEVNAFEVGGSGASARALYDRAYLLAHECTPSTTHTDAEKRDGRPIIIRAAVPHKAGDLITLCYAYTLQGTLKRREHIQHSKFFSCICKRCSDPTELGTYASAFRCPKCAGRMLSTAPLDAAAAWKCGDNGCPYTMPAAAVQLLLKRLTDEFEQIDANDVRGFEAFLHKYRNVLHTTHYLCLSAKHSLSQLYGKVAEYMIHEMPDEELNRKIAICRDLMGVFDIIEPGYSRLRGVTLYELHAPLMILTTRDFEKKAITKENLRNRLKEIVNCLTESALILGFEPSQSSEGLMASAAREALTKIKTWEKIIGKIS</sequence>
<accession>A0A4C1UMW1</accession>
<reference evidence="2 3" key="1">
    <citation type="journal article" date="2019" name="Commun. Biol.">
        <title>The bagworm genome reveals a unique fibroin gene that provides high tensile strength.</title>
        <authorList>
            <person name="Kono N."/>
            <person name="Nakamura H."/>
            <person name="Ohtoshi R."/>
            <person name="Tomita M."/>
            <person name="Numata K."/>
            <person name="Arakawa K."/>
        </authorList>
    </citation>
    <scope>NUCLEOTIDE SEQUENCE [LARGE SCALE GENOMIC DNA]</scope>
</reference>
<evidence type="ECO:0000313" key="2">
    <source>
        <dbReference type="EMBL" id="GBP27659.1"/>
    </source>
</evidence>
<dbReference type="Proteomes" id="UP000299102">
    <property type="component" value="Unassembled WGS sequence"/>
</dbReference>
<dbReference type="PANTHER" id="PTHR46455:SF5">
    <property type="entry name" value="SET AND MYND DOMAIN CONTAINING, ARTHROPOD-SPECIFIC, MEMBER 4, ISOFORM A"/>
    <property type="match status" value="1"/>
</dbReference>
<dbReference type="PANTHER" id="PTHR46455">
    <property type="entry name" value="SET AND MYND DOMAIN CONTAINING, ARTHROPOD-SPECIFIC, MEMBER 4, ISOFORM A"/>
    <property type="match status" value="1"/>
</dbReference>
<dbReference type="CDD" id="cd20071">
    <property type="entry name" value="SET_SMYD"/>
    <property type="match status" value="1"/>
</dbReference>
<dbReference type="SUPFAM" id="SSF82199">
    <property type="entry name" value="SET domain"/>
    <property type="match status" value="1"/>
</dbReference>
<feature type="region of interest" description="Disordered" evidence="1">
    <location>
        <begin position="48"/>
        <end position="80"/>
    </location>
</feature>
<evidence type="ECO:0000256" key="1">
    <source>
        <dbReference type="SAM" id="MobiDB-lite"/>
    </source>
</evidence>
<dbReference type="OrthoDB" id="265717at2759"/>
<dbReference type="STRING" id="151549.A0A4C1UMW1"/>
<feature type="region of interest" description="Disordered" evidence="1">
    <location>
        <begin position="182"/>
        <end position="213"/>
    </location>
</feature>
<dbReference type="Gene3D" id="6.10.140.2220">
    <property type="match status" value="1"/>
</dbReference>
<dbReference type="InterPro" id="IPR053010">
    <property type="entry name" value="SET_SmydA-8"/>
</dbReference>
<dbReference type="Gene3D" id="2.170.270.10">
    <property type="entry name" value="SET domain"/>
    <property type="match status" value="1"/>
</dbReference>
<feature type="compositionally biased region" description="Basic and acidic residues" evidence="1">
    <location>
        <begin position="187"/>
        <end position="213"/>
    </location>
</feature>
<protein>
    <submittedName>
        <fullName evidence="2">SET domain-containing protein SmydA-8, isoform A</fullName>
    </submittedName>
</protein>
<keyword evidence="3" id="KW-1185">Reference proteome</keyword>
<gene>
    <name evidence="2" type="primary">SmydA-8</name>
    <name evidence="2" type="ORF">EVAR_12703_1</name>
</gene>
<organism evidence="2 3">
    <name type="scientific">Eumeta variegata</name>
    <name type="common">Bagworm moth</name>
    <name type="synonym">Eumeta japonica</name>
    <dbReference type="NCBI Taxonomy" id="151549"/>
    <lineage>
        <taxon>Eukaryota</taxon>
        <taxon>Metazoa</taxon>
        <taxon>Ecdysozoa</taxon>
        <taxon>Arthropoda</taxon>
        <taxon>Hexapoda</taxon>
        <taxon>Insecta</taxon>
        <taxon>Pterygota</taxon>
        <taxon>Neoptera</taxon>
        <taxon>Endopterygota</taxon>
        <taxon>Lepidoptera</taxon>
        <taxon>Glossata</taxon>
        <taxon>Ditrysia</taxon>
        <taxon>Tineoidea</taxon>
        <taxon>Psychidae</taxon>
        <taxon>Oiketicinae</taxon>
        <taxon>Eumeta</taxon>
    </lineage>
</organism>
<dbReference type="InterPro" id="IPR046341">
    <property type="entry name" value="SET_dom_sf"/>
</dbReference>
<proteinExistence type="predicted"/>
<name>A0A4C1UMW1_EUMVA</name>
<dbReference type="Gene3D" id="1.10.220.160">
    <property type="match status" value="1"/>
</dbReference>